<reference evidence="2" key="1">
    <citation type="submission" date="2020-03" db="EMBL/GenBank/DDBJ databases">
        <title>The deep terrestrial virosphere.</title>
        <authorList>
            <person name="Holmfeldt K."/>
            <person name="Nilsson E."/>
            <person name="Simone D."/>
            <person name="Lopez-Fernandez M."/>
            <person name="Wu X."/>
            <person name="de Brujin I."/>
            <person name="Lundin D."/>
            <person name="Andersson A."/>
            <person name="Bertilsson S."/>
            <person name="Dopson M."/>
        </authorList>
    </citation>
    <scope>NUCLEOTIDE SEQUENCE</scope>
    <source>
        <strain evidence="1">MM171A00766</strain>
        <strain evidence="2">MM171B00553</strain>
    </source>
</reference>
<evidence type="ECO:0000313" key="2">
    <source>
        <dbReference type="EMBL" id="QJB03771.1"/>
    </source>
</evidence>
<gene>
    <name evidence="1" type="ORF">MM171A00766_0017</name>
    <name evidence="2" type="ORF">MM171B00553_0018</name>
</gene>
<accession>A0A6M3M7I3</accession>
<dbReference type="EMBL" id="MT143675">
    <property type="protein sequence ID" value="QJA99954.1"/>
    <property type="molecule type" value="Genomic_DNA"/>
</dbReference>
<dbReference type="AlphaFoldDB" id="A0A6M3M7I3"/>
<name>A0A6M3M7I3_9ZZZZ</name>
<dbReference type="EMBL" id="MT143860">
    <property type="protein sequence ID" value="QJB03771.1"/>
    <property type="molecule type" value="Genomic_DNA"/>
</dbReference>
<protein>
    <submittedName>
        <fullName evidence="2">Uncharacterized protein</fullName>
    </submittedName>
</protein>
<sequence length="71" mass="8145">MKKHIGKRAVKFPIQTDDGADFGNGYLHYIGIETYIDEKTFHPFQKMVALVENVSDSRMVRIDPGELTFID</sequence>
<organism evidence="2">
    <name type="scientific">viral metagenome</name>
    <dbReference type="NCBI Taxonomy" id="1070528"/>
    <lineage>
        <taxon>unclassified sequences</taxon>
        <taxon>metagenomes</taxon>
        <taxon>organismal metagenomes</taxon>
    </lineage>
</organism>
<proteinExistence type="predicted"/>
<evidence type="ECO:0000313" key="1">
    <source>
        <dbReference type="EMBL" id="QJA99954.1"/>
    </source>
</evidence>